<accession>A0A7H8N284</accession>
<dbReference type="AlphaFoldDB" id="A0A7H8N284"/>
<gene>
    <name evidence="2" type="ORF">HUT08_02070</name>
</gene>
<keyword evidence="3" id="KW-1185">Reference proteome</keyword>
<feature type="region of interest" description="Disordered" evidence="1">
    <location>
        <begin position="273"/>
        <end position="294"/>
    </location>
</feature>
<dbReference type="EMBL" id="CP054929">
    <property type="protein sequence ID" value="QKW48532.1"/>
    <property type="molecule type" value="Genomic_DNA"/>
</dbReference>
<dbReference type="RefSeq" id="WP_176160229.1">
    <property type="nucleotide sequence ID" value="NZ_CP054929.1"/>
</dbReference>
<dbReference type="Proteomes" id="UP000509303">
    <property type="component" value="Chromosome"/>
</dbReference>
<organism evidence="2 3">
    <name type="scientific">Streptomyces buecherae</name>
    <dbReference type="NCBI Taxonomy" id="2763006"/>
    <lineage>
        <taxon>Bacteria</taxon>
        <taxon>Bacillati</taxon>
        <taxon>Actinomycetota</taxon>
        <taxon>Actinomycetes</taxon>
        <taxon>Kitasatosporales</taxon>
        <taxon>Streptomycetaceae</taxon>
        <taxon>Streptomyces</taxon>
    </lineage>
</organism>
<evidence type="ECO:0000256" key="1">
    <source>
        <dbReference type="SAM" id="MobiDB-lite"/>
    </source>
</evidence>
<sequence>MSSPSPLRVLRGTDLLDLAFSFVGLVIENRLGRRYLIRADAARDGLLVVTFGPQHVLEEVFQEESPTPPADPPVGSLISGRSVLVFEVGPDDAVEYAEEGLLDAMRTLPLRVVDAAREPDSPVTLRFTVPAPPTPGGDDADAGADPAPDAALRATALVRLLRTTAELSARYGTEATLAAVTAAGAEVEAAAPQPAATSAAGRVPQDPLADPARPHTGIELPYRLLLSPSQRARWIHRGAIDPEPGERVELWHTRLTHPSGRPADRTVRAVWNRDRDPDPGAPDTFTASISGPQRGAIVDLTANDGLTTPEGQPFKPLPVTVENLMLSAVGGWLDSLGQWQDQRPEGITLSEWRHRATMGRDHYVRLMFSGFLCPFGHRADLVQVTERTFDDARAGYLLQRRFIVVREPLRTYDPKRDLPIGDPATGPLANVQFPFTTVRIDTLVTPNLTNDIPTPESCDFFPTTRSESPFRFKVTAVDHEGRTVEFRTPLLFLTEDRGSRDQLAAIVARYNGLGPLPLATSGAAPEPAPETKADLLGQAVALAPSAKPDDTSLDVAHMVWGVAAPPGLASPSPRQAQFLPQLRWAAVTVPAVSQLSGNDLTVPVTYAQRYAQSGFRQADQGLRKANLGEVFLNVLPVLGAPNVPLTMNFRGQSDRSGGLVAPSFDVAGLSRKTGPVSGVAAGGADALETIANGDFKPADFFHASDVIGALGANLLGILPLADLIKEAGLDQPLKVPNFFTETINAVTGFLSELRRVRDLIRNEAERYAAAGRRVAETAEALVTLVGDYLAQSLAGRPGPIELTDVDNAFDAFDAALTNLLNTLPSGADPGVRALLERVRQTVATWNNGAGQVLSLRQALEKAGRGAKLPETLNARLEWNPEIKPFPAGNPVFVPHEDGPGKTTGRFSLIVDLRGSLRSDLTAGADITCSLEEFDLVLIPDFKAMRLDFERIRFTARAGKKLDVDVAFRGVEFTGPLSFVETLRQLIPIDGFSDPPGIQVTSSGIVASYALPLPSLAVGVFSLENLRLGAYLDLPFVGKSLEVGFSFCTRQAPFRLTVSMLGGGGFFGIVLTPKRVAVLEAALEFGAAVSMNFGVASGSLSVMAGIYFRLELDTGEARLSGYFRARGEVDVLGIVSASIELYLELTWQPGRVSGRARISISIHIGFWSQSVTIECEKTFVGGGGDSLAALGGTAADAVRPPTFAEMMSPYPDPVTGVQRVPVDEYCTAFAEVS</sequence>
<reference evidence="2 3" key="1">
    <citation type="submission" date="2020-06" db="EMBL/GenBank/DDBJ databases">
        <title>Genome mining for natural products.</title>
        <authorList>
            <person name="Zhang B."/>
            <person name="Shi J."/>
            <person name="Ge H."/>
        </authorList>
    </citation>
    <scope>NUCLEOTIDE SEQUENCE [LARGE SCALE GENOMIC DNA]</scope>
    <source>
        <strain evidence="2 3">NA00687</strain>
    </source>
</reference>
<feature type="region of interest" description="Disordered" evidence="1">
    <location>
        <begin position="123"/>
        <end position="144"/>
    </location>
</feature>
<evidence type="ECO:0000313" key="3">
    <source>
        <dbReference type="Proteomes" id="UP000509303"/>
    </source>
</evidence>
<protein>
    <submittedName>
        <fullName evidence="2">Uncharacterized protein</fullName>
    </submittedName>
</protein>
<evidence type="ECO:0000313" key="2">
    <source>
        <dbReference type="EMBL" id="QKW48532.1"/>
    </source>
</evidence>
<proteinExistence type="predicted"/>
<name>A0A7H8N284_9ACTN</name>